<evidence type="ECO:0000256" key="6">
    <source>
        <dbReference type="ARBA" id="ARBA00022918"/>
    </source>
</evidence>
<evidence type="ECO:0000259" key="7">
    <source>
        <dbReference type="Pfam" id="PF17917"/>
    </source>
</evidence>
<sequence length="340" mass="40011">MGWRICMDYRKLNATTRKDSFSLSFINQVLNRLARKKYYYFLDGLEKVLKRCEETRLVLNWEKCHFMITKRFVLEYKISHVGLEVDPTKNDVSQPFELMCDVSDVEVGAMVGQRKDKVIHPINYTSKTLNEVQENYTTTEKELLMVVFAIEKYRSYIVGTKVMVTDHLSRLSNEPFQHEKKDIEDYFPNEQLFCVKERESWYANIVNYLLGPDNILRRCVPECETKEILTKCHNVPYEGHFGVQKTVAKVLQSRTRNTYHQNEMPQQPILEIELFDVWGIDFIGPFLQSSDHIYILLVVDYVSKMLHFRWSKLFVVKKIIPHSAVEIALLNGDNVFKVNG</sequence>
<evidence type="ECO:0000313" key="8">
    <source>
        <dbReference type="EMBL" id="TYK28899.1"/>
    </source>
</evidence>
<evidence type="ECO:0000313" key="9">
    <source>
        <dbReference type="Proteomes" id="UP000321947"/>
    </source>
</evidence>
<reference evidence="8 9" key="1">
    <citation type="submission" date="2019-08" db="EMBL/GenBank/DDBJ databases">
        <title>Draft genome sequences of two oriental melons (Cucumis melo L. var makuwa).</title>
        <authorList>
            <person name="Kwon S.-Y."/>
        </authorList>
    </citation>
    <scope>NUCLEOTIDE SEQUENCE [LARGE SCALE GENOMIC DNA]</scope>
    <source>
        <strain evidence="9">cv. Chang Bougi</strain>
        <tissue evidence="8">Leaf</tissue>
    </source>
</reference>
<keyword evidence="1" id="KW-0808">Transferase</keyword>
<name>A0A5D3DZR6_CUCMM</name>
<keyword evidence="4" id="KW-0255">Endonuclease</keyword>
<keyword evidence="3" id="KW-0540">Nuclease</keyword>
<dbReference type="Pfam" id="PF17917">
    <property type="entry name" value="RT_RNaseH"/>
    <property type="match status" value="1"/>
</dbReference>
<dbReference type="InterPro" id="IPR036397">
    <property type="entry name" value="RNaseH_sf"/>
</dbReference>
<dbReference type="GO" id="GO:0003964">
    <property type="term" value="F:RNA-directed DNA polymerase activity"/>
    <property type="evidence" value="ECO:0007669"/>
    <property type="project" value="UniProtKB-KW"/>
</dbReference>
<evidence type="ECO:0000256" key="2">
    <source>
        <dbReference type="ARBA" id="ARBA00022695"/>
    </source>
</evidence>
<evidence type="ECO:0000256" key="4">
    <source>
        <dbReference type="ARBA" id="ARBA00022759"/>
    </source>
</evidence>
<feature type="domain" description="Reverse transcriptase RNase H-like" evidence="7">
    <location>
        <begin position="91"/>
        <end position="169"/>
    </location>
</feature>
<keyword evidence="6" id="KW-0695">RNA-directed DNA polymerase</keyword>
<keyword evidence="2" id="KW-0548">Nucleotidyltransferase</keyword>
<evidence type="ECO:0000256" key="5">
    <source>
        <dbReference type="ARBA" id="ARBA00022801"/>
    </source>
</evidence>
<comment type="caution">
    <text evidence="8">The sequence shown here is derived from an EMBL/GenBank/DDBJ whole genome shotgun (WGS) entry which is preliminary data.</text>
</comment>
<dbReference type="GO" id="GO:0004519">
    <property type="term" value="F:endonuclease activity"/>
    <property type="evidence" value="ECO:0007669"/>
    <property type="project" value="UniProtKB-KW"/>
</dbReference>
<evidence type="ECO:0000256" key="1">
    <source>
        <dbReference type="ARBA" id="ARBA00022679"/>
    </source>
</evidence>
<dbReference type="InterPro" id="IPR041373">
    <property type="entry name" value="RT_RNaseH"/>
</dbReference>
<dbReference type="Gene3D" id="1.10.340.70">
    <property type="match status" value="1"/>
</dbReference>
<dbReference type="GO" id="GO:0003676">
    <property type="term" value="F:nucleic acid binding"/>
    <property type="evidence" value="ECO:0007669"/>
    <property type="project" value="InterPro"/>
</dbReference>
<dbReference type="SUPFAM" id="SSF56672">
    <property type="entry name" value="DNA/RNA polymerases"/>
    <property type="match status" value="1"/>
</dbReference>
<dbReference type="Gene3D" id="3.30.70.270">
    <property type="match status" value="2"/>
</dbReference>
<dbReference type="PANTHER" id="PTHR34072">
    <property type="entry name" value="ENZYMATIC POLYPROTEIN-RELATED"/>
    <property type="match status" value="1"/>
</dbReference>
<proteinExistence type="predicted"/>
<protein>
    <submittedName>
        <fullName evidence="8">Transposon Ty3-I Gag-Pol polyprotein</fullName>
    </submittedName>
</protein>
<dbReference type="AlphaFoldDB" id="A0A5D3DZR6"/>
<dbReference type="InterPro" id="IPR043502">
    <property type="entry name" value="DNA/RNA_pol_sf"/>
</dbReference>
<dbReference type="PANTHER" id="PTHR34072:SF44">
    <property type="entry name" value="RNA-DIRECTED DNA POLYMERASE"/>
    <property type="match status" value="1"/>
</dbReference>
<keyword evidence="5" id="KW-0378">Hydrolase</keyword>
<dbReference type="GO" id="GO:0016787">
    <property type="term" value="F:hydrolase activity"/>
    <property type="evidence" value="ECO:0007669"/>
    <property type="project" value="UniProtKB-KW"/>
</dbReference>
<dbReference type="Proteomes" id="UP000321947">
    <property type="component" value="Unassembled WGS sequence"/>
</dbReference>
<dbReference type="Gene3D" id="3.10.20.370">
    <property type="match status" value="1"/>
</dbReference>
<organism evidence="8 9">
    <name type="scientific">Cucumis melo var. makuwa</name>
    <name type="common">Oriental melon</name>
    <dbReference type="NCBI Taxonomy" id="1194695"/>
    <lineage>
        <taxon>Eukaryota</taxon>
        <taxon>Viridiplantae</taxon>
        <taxon>Streptophyta</taxon>
        <taxon>Embryophyta</taxon>
        <taxon>Tracheophyta</taxon>
        <taxon>Spermatophyta</taxon>
        <taxon>Magnoliopsida</taxon>
        <taxon>eudicotyledons</taxon>
        <taxon>Gunneridae</taxon>
        <taxon>Pentapetalae</taxon>
        <taxon>rosids</taxon>
        <taxon>fabids</taxon>
        <taxon>Cucurbitales</taxon>
        <taxon>Cucurbitaceae</taxon>
        <taxon>Benincaseae</taxon>
        <taxon>Cucumis</taxon>
    </lineage>
</organism>
<gene>
    <name evidence="8" type="ORF">E5676_scaffold2406G00210</name>
</gene>
<dbReference type="InterPro" id="IPR043128">
    <property type="entry name" value="Rev_trsase/Diguanyl_cyclase"/>
</dbReference>
<evidence type="ECO:0000256" key="3">
    <source>
        <dbReference type="ARBA" id="ARBA00022722"/>
    </source>
</evidence>
<dbReference type="Gene3D" id="3.30.420.10">
    <property type="entry name" value="Ribonuclease H-like superfamily/Ribonuclease H"/>
    <property type="match status" value="1"/>
</dbReference>
<accession>A0A5D3DZR6</accession>
<dbReference type="EMBL" id="SSTD01001967">
    <property type="protein sequence ID" value="TYK28899.1"/>
    <property type="molecule type" value="Genomic_DNA"/>
</dbReference>